<dbReference type="GO" id="GO:0008270">
    <property type="term" value="F:zinc ion binding"/>
    <property type="evidence" value="ECO:0007669"/>
    <property type="project" value="UniProtKB-KW"/>
</dbReference>
<dbReference type="AlphaFoldDB" id="A0A915L757"/>
<evidence type="ECO:0000313" key="6">
    <source>
        <dbReference type="WBParaSite" id="nRc.2.0.1.t46869-RA"/>
    </source>
</evidence>
<sequence>MDSVLLSIAECGTTSVPPNDEEKAKSNKCRIQLSRKGRGTGCQRTHLERKHMAIYEQFAAKQKEDNENRTVEDVLKIDAVDFAAAAEGCAGVK</sequence>
<proteinExistence type="predicted"/>
<dbReference type="InterPro" id="IPR003656">
    <property type="entry name" value="Znf_BED"/>
</dbReference>
<accession>A0A915L757</accession>
<name>A0A915L757_ROMCU</name>
<dbReference type="Pfam" id="PF02892">
    <property type="entry name" value="zf-BED"/>
    <property type="match status" value="1"/>
</dbReference>
<keyword evidence="1" id="KW-0479">Metal-binding</keyword>
<dbReference type="Proteomes" id="UP000887565">
    <property type="component" value="Unplaced"/>
</dbReference>
<dbReference type="WBParaSite" id="nRc.2.0.1.t46869-RA">
    <property type="protein sequence ID" value="nRc.2.0.1.t46869-RA"/>
    <property type="gene ID" value="nRc.2.0.1.g46869"/>
</dbReference>
<feature type="domain" description="BED-type" evidence="4">
    <location>
        <begin position="18"/>
        <end position="51"/>
    </location>
</feature>
<reference evidence="6" key="1">
    <citation type="submission" date="2022-11" db="UniProtKB">
        <authorList>
            <consortium name="WormBaseParasite"/>
        </authorList>
    </citation>
    <scope>IDENTIFICATION</scope>
</reference>
<dbReference type="GO" id="GO:0003677">
    <property type="term" value="F:DNA binding"/>
    <property type="evidence" value="ECO:0007669"/>
    <property type="project" value="InterPro"/>
</dbReference>
<protein>
    <submittedName>
        <fullName evidence="6">BED-type domain-containing protein</fullName>
    </submittedName>
</protein>
<evidence type="ECO:0000313" key="5">
    <source>
        <dbReference type="Proteomes" id="UP000887565"/>
    </source>
</evidence>
<keyword evidence="2" id="KW-0863">Zinc-finger</keyword>
<evidence type="ECO:0000259" key="4">
    <source>
        <dbReference type="Pfam" id="PF02892"/>
    </source>
</evidence>
<evidence type="ECO:0000256" key="2">
    <source>
        <dbReference type="ARBA" id="ARBA00022771"/>
    </source>
</evidence>
<evidence type="ECO:0000256" key="1">
    <source>
        <dbReference type="ARBA" id="ARBA00022723"/>
    </source>
</evidence>
<organism evidence="5 6">
    <name type="scientific">Romanomermis culicivorax</name>
    <name type="common">Nematode worm</name>
    <dbReference type="NCBI Taxonomy" id="13658"/>
    <lineage>
        <taxon>Eukaryota</taxon>
        <taxon>Metazoa</taxon>
        <taxon>Ecdysozoa</taxon>
        <taxon>Nematoda</taxon>
        <taxon>Enoplea</taxon>
        <taxon>Dorylaimia</taxon>
        <taxon>Mermithida</taxon>
        <taxon>Mermithoidea</taxon>
        <taxon>Mermithidae</taxon>
        <taxon>Romanomermis</taxon>
    </lineage>
</organism>
<evidence type="ECO:0000256" key="3">
    <source>
        <dbReference type="ARBA" id="ARBA00022833"/>
    </source>
</evidence>
<keyword evidence="5" id="KW-1185">Reference proteome</keyword>
<keyword evidence="3" id="KW-0862">Zinc</keyword>